<dbReference type="EMBL" id="UINC01001046">
    <property type="protein sequence ID" value="SUZ68886.1"/>
    <property type="molecule type" value="Genomic_DNA"/>
</dbReference>
<name>A0A381PPD1_9ZZZZ</name>
<reference evidence="1" key="1">
    <citation type="submission" date="2018-05" db="EMBL/GenBank/DDBJ databases">
        <authorList>
            <person name="Lanie J.A."/>
            <person name="Ng W.-L."/>
            <person name="Kazmierczak K.M."/>
            <person name="Andrzejewski T.M."/>
            <person name="Davidsen T.M."/>
            <person name="Wayne K.J."/>
            <person name="Tettelin H."/>
            <person name="Glass J.I."/>
            <person name="Rusch D."/>
            <person name="Podicherti R."/>
            <person name="Tsui H.-C.T."/>
            <person name="Winkler M.E."/>
        </authorList>
    </citation>
    <scope>NUCLEOTIDE SEQUENCE</scope>
</reference>
<gene>
    <name evidence="1" type="ORF">METZ01_LOCUS21740</name>
</gene>
<evidence type="ECO:0000313" key="1">
    <source>
        <dbReference type="EMBL" id="SUZ68886.1"/>
    </source>
</evidence>
<sequence length="342" mass="37565">MRLMWAPDIGPLSFDIAYEQALTLSSTGEMDRGSAFLAPQARVNWWTLEWMLDEGDHFSWRHRFDRLSFTLPMGGATEITVGRQVISWASTLIFTPADPFTPFEPADPFREYRAGVDAFRFQVYPGAFSEIDIVVRPVTTLDGDQITALARGKMNWRGWDLGAWGGILYDEPAAAIDAVGALGPWAVRSEVSVRSEADNVAIRGTVGIDRRFSVGRRDLYVIAEYQHDGFGAASSDQLFDVVQSDPFQRGELQVLSRDVAALQASYQIHPLWGIDLLTLTSLVDGSFLLSGGATRTVGSDSTLRGGFFLGFGDDTIDPETGVLGSEFGAQPNVGYVSLSHFF</sequence>
<dbReference type="AlphaFoldDB" id="A0A381PPD1"/>
<protein>
    <submittedName>
        <fullName evidence="1">Uncharacterized protein</fullName>
    </submittedName>
</protein>
<proteinExistence type="predicted"/>
<organism evidence="1">
    <name type="scientific">marine metagenome</name>
    <dbReference type="NCBI Taxonomy" id="408172"/>
    <lineage>
        <taxon>unclassified sequences</taxon>
        <taxon>metagenomes</taxon>
        <taxon>ecological metagenomes</taxon>
    </lineage>
</organism>
<accession>A0A381PPD1</accession>